<name>A0A0L7QJ74_9HYME</name>
<gene>
    <name evidence="2" type="ORF">WH47_08419</name>
</gene>
<dbReference type="EMBL" id="LHQN01027200">
    <property type="protein sequence ID" value="KOC58683.1"/>
    <property type="molecule type" value="Genomic_DNA"/>
</dbReference>
<dbReference type="Proteomes" id="UP000053825">
    <property type="component" value="Unassembled WGS sequence"/>
</dbReference>
<accession>A0A0L7QJ74</accession>
<dbReference type="AlphaFoldDB" id="A0A0L7QJ74"/>
<keyword evidence="1" id="KW-0175">Coiled coil</keyword>
<evidence type="ECO:0000313" key="2">
    <source>
        <dbReference type="EMBL" id="KOC58683.1"/>
    </source>
</evidence>
<comment type="caution">
    <text evidence="2">The sequence shown here is derived from an EMBL/GenBank/DDBJ whole genome shotgun (WGS) entry which is preliminary data.</text>
</comment>
<dbReference type="OrthoDB" id="6436931at2759"/>
<organism evidence="2 3">
    <name type="scientific">Habropoda laboriosa</name>
    <dbReference type="NCBI Taxonomy" id="597456"/>
    <lineage>
        <taxon>Eukaryota</taxon>
        <taxon>Metazoa</taxon>
        <taxon>Ecdysozoa</taxon>
        <taxon>Arthropoda</taxon>
        <taxon>Hexapoda</taxon>
        <taxon>Insecta</taxon>
        <taxon>Pterygota</taxon>
        <taxon>Neoptera</taxon>
        <taxon>Endopterygota</taxon>
        <taxon>Hymenoptera</taxon>
        <taxon>Apocrita</taxon>
        <taxon>Aculeata</taxon>
        <taxon>Apoidea</taxon>
        <taxon>Anthophila</taxon>
        <taxon>Apidae</taxon>
        <taxon>Habropoda</taxon>
    </lineage>
</organism>
<dbReference type="STRING" id="597456.A0A0L7QJ74"/>
<keyword evidence="3" id="KW-1185">Reference proteome</keyword>
<proteinExistence type="predicted"/>
<sequence>GVYLANDNYQEMQALISQQTKELEEKLNHIKALEKTMQDKEKIYNELELQNIAQMKELHEAKDKLNSASDAFKSTNNQLKVIAQERNEQKYLVEKYINTEQSLLHQAQTLLSVADTATADSHKLHDKIARKSETEQSFEMLGEQFKNNVSECLQEIQKDILMHKEKLKQLCTSMKNDLGAQTSDKCKNIDTTIYQISTNLLNQHLSDTNNLTKNINKSNSHYQNWMQDEIKNSVNAIESEHELLSIISVKLAQLLKTYKS</sequence>
<reference evidence="3" key="1">
    <citation type="submission" date="2015-07" db="EMBL/GenBank/DDBJ databases">
        <title>The genome of Habropoda laboriosa.</title>
        <authorList>
            <person name="Pan H."/>
            <person name="Kapheim K."/>
        </authorList>
    </citation>
    <scope>NUCLEOTIDE SEQUENCE [LARGE SCALE GENOMIC DNA]</scope>
</reference>
<protein>
    <submittedName>
        <fullName evidence="2">Bipolar kinesin KRP-130</fullName>
    </submittedName>
</protein>
<evidence type="ECO:0000256" key="1">
    <source>
        <dbReference type="SAM" id="Coils"/>
    </source>
</evidence>
<feature type="coiled-coil region" evidence="1">
    <location>
        <begin position="9"/>
        <end position="78"/>
    </location>
</feature>
<feature type="non-terminal residue" evidence="2">
    <location>
        <position position="1"/>
    </location>
</feature>
<evidence type="ECO:0000313" key="3">
    <source>
        <dbReference type="Proteomes" id="UP000053825"/>
    </source>
</evidence>